<dbReference type="SUPFAM" id="SSF53474">
    <property type="entry name" value="alpha/beta-Hydrolases"/>
    <property type="match status" value="2"/>
</dbReference>
<keyword evidence="3" id="KW-0472">Membrane</keyword>
<feature type="signal peptide" evidence="4">
    <location>
        <begin position="1"/>
        <end position="31"/>
    </location>
</feature>
<dbReference type="InterPro" id="IPR041172">
    <property type="entry name" value="EstA_Ig-like_N"/>
</dbReference>
<feature type="domain" description="Esterase Ig-like N-terminal" evidence="6">
    <location>
        <begin position="40"/>
        <end position="167"/>
    </location>
</feature>
<feature type="domain" description="Peptidase S9 prolyl oligopeptidase catalytic" evidence="5">
    <location>
        <begin position="286"/>
        <end position="327"/>
    </location>
</feature>
<dbReference type="Pfam" id="PF18435">
    <property type="entry name" value="EstA_Ig_like"/>
    <property type="match status" value="2"/>
</dbReference>
<evidence type="ECO:0000313" key="8">
    <source>
        <dbReference type="Proteomes" id="UP000596739"/>
    </source>
</evidence>
<evidence type="ECO:0000259" key="6">
    <source>
        <dbReference type="Pfam" id="PF18435"/>
    </source>
</evidence>
<dbReference type="RefSeq" id="WP_200266352.1">
    <property type="nucleotide sequence ID" value="NZ_JAENHN010000010.1"/>
</dbReference>
<dbReference type="Pfam" id="PF00326">
    <property type="entry name" value="Peptidase_S9"/>
    <property type="match status" value="2"/>
</dbReference>
<proteinExistence type="predicted"/>
<dbReference type="Gene3D" id="3.40.50.1820">
    <property type="entry name" value="alpha/beta hydrolase"/>
    <property type="match status" value="2"/>
</dbReference>
<keyword evidence="8" id="KW-1185">Reference proteome</keyword>
<evidence type="ECO:0000256" key="2">
    <source>
        <dbReference type="SAM" id="MobiDB-lite"/>
    </source>
</evidence>
<dbReference type="Proteomes" id="UP000596739">
    <property type="component" value="Unassembled WGS sequence"/>
</dbReference>
<feature type="domain" description="Esterase Ig-like N-terminal" evidence="6">
    <location>
        <begin position="446"/>
        <end position="570"/>
    </location>
</feature>
<sequence>MGKIFRRSGKIMLALILAGVMVFSPSRSALAADGQAQTASYRTVNEVFDWGTATTKVIVDLGKKVDQNSVALDTFKVHVVRTENRANTMILGDKEGDRKITKVYVANKDGNAATSGNYVVIEMEVGPDVSLASPINYDLTTNLNGWVKCDYTITQQKDITSNSGTISGLVVNTYTGDIKPIVDEFKTGQATYDNITLHYASYAPAKDANKHPLVIWLHGMGEGGTDGLLPITGNKADNFASKEMQAYFGGAYVLAPQAPTFWMDGFNGFGDGTSKYENALMSLIKDYVASNKDIDTSRIYIGGDSNGGYMTMVMARDYTDYFAAAFPTCEALKDTLIKDSDIEKMKNLPIWFTAAKTDTTVPVNDYVVPTYNRLVKAGAKNTHLSLFDKVVDTTGLYKKADGSPYEYMGHWSWIYVYNNQCTDTINGKNTTIMEWLASQAKVKSTSYSTVTEVQDWGPAITKVIINLGQKVDQGLIATDTFKVHVVRTENRPNTPILGAAEGDRKVVRAYVSDKDGNAVPSGNYAALEMEIGPDLALGSPMNYSLTSGLNGWITSNYTITEQRDIITSDQVIRGLVGNVYAGGTSGLLDKFATSQATYDNVTLHYASFAPAKDSKKHPLVIWLHGGGEGGSDGLLPIAGNKAVNFASTDIQAYFNGAYVLAPQAPTYWMDGLNGKADGTSKYEAALMSLIKEYVGNNKDIDTSRIYIGGDSNGGYMTLLMARDYTDYFAAAFPTCEGLKDTLISDSDIQKLKNLPIWFTAAKTDTVLPPSIYAVPTYDRLVKAGAKDVHFTYFDKVLDTTGLYKKADGTPYEYSGHWSWIYVYNNQCVDTIKGKSTTIMEWLASKTISKTVPVTPTQPTNTIPNQTSTTPNTTTPSTSQTSTTAISTTSPQTGDTAPIVPLAMLMVASVAGGAIVLRRKDVKQQ</sequence>
<evidence type="ECO:0000256" key="1">
    <source>
        <dbReference type="ARBA" id="ARBA00022729"/>
    </source>
</evidence>
<dbReference type="EMBL" id="JAENHN010000010">
    <property type="protein sequence ID" value="MBK1809792.1"/>
    <property type="molecule type" value="Genomic_DNA"/>
</dbReference>
<dbReference type="PANTHER" id="PTHR43037">
    <property type="entry name" value="UNNAMED PRODUCT-RELATED"/>
    <property type="match status" value="1"/>
</dbReference>
<dbReference type="InterPro" id="IPR050955">
    <property type="entry name" value="Plant_Biomass_Hydrol_Est"/>
</dbReference>
<keyword evidence="3" id="KW-1133">Transmembrane helix</keyword>
<gene>
    <name evidence="7" type="ORF">JHL18_03945</name>
</gene>
<feature type="chain" id="PRO_5047131802" evidence="4">
    <location>
        <begin position="32"/>
        <end position="924"/>
    </location>
</feature>
<reference evidence="8" key="1">
    <citation type="submission" date="2021-01" db="EMBL/GenBank/DDBJ databases">
        <title>Genome public.</title>
        <authorList>
            <person name="Liu C."/>
            <person name="Sun Q."/>
        </authorList>
    </citation>
    <scope>NUCLEOTIDE SEQUENCE [LARGE SCALE GENOMIC DNA]</scope>
    <source>
        <strain evidence="8">YIM B02505</strain>
    </source>
</reference>
<dbReference type="Gene3D" id="2.60.40.2180">
    <property type="match status" value="2"/>
</dbReference>
<evidence type="ECO:0000256" key="4">
    <source>
        <dbReference type="SAM" id="SignalP"/>
    </source>
</evidence>
<feature type="domain" description="Peptidase S9 prolyl oligopeptidase catalytic" evidence="5">
    <location>
        <begin position="692"/>
        <end position="733"/>
    </location>
</feature>
<evidence type="ECO:0000256" key="3">
    <source>
        <dbReference type="SAM" id="Phobius"/>
    </source>
</evidence>
<keyword evidence="1 4" id="KW-0732">Signal</keyword>
<organism evidence="7 8">
    <name type="scientific">Clostridium yunnanense</name>
    <dbReference type="NCBI Taxonomy" id="2800325"/>
    <lineage>
        <taxon>Bacteria</taxon>
        <taxon>Bacillati</taxon>
        <taxon>Bacillota</taxon>
        <taxon>Clostridia</taxon>
        <taxon>Eubacteriales</taxon>
        <taxon>Clostridiaceae</taxon>
        <taxon>Clostridium</taxon>
    </lineage>
</organism>
<evidence type="ECO:0000313" key="7">
    <source>
        <dbReference type="EMBL" id="MBK1809792.1"/>
    </source>
</evidence>
<feature type="region of interest" description="Disordered" evidence="2">
    <location>
        <begin position="852"/>
        <end position="892"/>
    </location>
</feature>
<name>A0ABS1EKA2_9CLOT</name>
<protein>
    <submittedName>
        <fullName evidence="7">Prolyl oligopeptidase family serine peptidase</fullName>
    </submittedName>
</protein>
<dbReference type="InterPro" id="IPR001375">
    <property type="entry name" value="Peptidase_S9_cat"/>
</dbReference>
<keyword evidence="3" id="KW-0812">Transmembrane</keyword>
<dbReference type="InterPro" id="IPR029058">
    <property type="entry name" value="AB_hydrolase_fold"/>
</dbReference>
<dbReference type="PANTHER" id="PTHR43037:SF1">
    <property type="entry name" value="BLL1128 PROTEIN"/>
    <property type="match status" value="1"/>
</dbReference>
<evidence type="ECO:0000259" key="5">
    <source>
        <dbReference type="Pfam" id="PF00326"/>
    </source>
</evidence>
<feature type="transmembrane region" description="Helical" evidence="3">
    <location>
        <begin position="898"/>
        <end position="916"/>
    </location>
</feature>
<comment type="caution">
    <text evidence="7">The sequence shown here is derived from an EMBL/GenBank/DDBJ whole genome shotgun (WGS) entry which is preliminary data.</text>
</comment>
<accession>A0ABS1EKA2</accession>